<dbReference type="Pfam" id="PF06001">
    <property type="entry name" value="RING_CBP-p300"/>
    <property type="match status" value="1"/>
</dbReference>
<dbReference type="SUPFAM" id="SSF50199">
    <property type="entry name" value="Staphylococcal nuclease"/>
    <property type="match status" value="5"/>
</dbReference>
<evidence type="ECO:0000256" key="5">
    <source>
        <dbReference type="ARBA" id="ARBA00023117"/>
    </source>
</evidence>
<evidence type="ECO:0000256" key="7">
    <source>
        <dbReference type="ARBA" id="ARBA00023242"/>
    </source>
</evidence>
<feature type="domain" description="Tudor" evidence="12">
    <location>
        <begin position="736"/>
        <end position="794"/>
    </location>
</feature>
<dbReference type="PROSITE" id="PS50304">
    <property type="entry name" value="TUDOR"/>
    <property type="match status" value="1"/>
</dbReference>
<dbReference type="InterPro" id="IPR013178">
    <property type="entry name" value="Histone_AcTrfase_Rtt109/CBP"/>
</dbReference>
<dbReference type="EC" id="2.3.1.48" evidence="2"/>
<accession>A0ABP1Q0K9</accession>
<dbReference type="Pfam" id="PF00567">
    <property type="entry name" value="TUDOR"/>
    <property type="match status" value="1"/>
</dbReference>
<protein>
    <recommendedName>
        <fullName evidence="2">histone acetyltransferase</fullName>
        <ecNumber evidence="2">2.3.1.48</ecNumber>
    </recommendedName>
</protein>
<dbReference type="EMBL" id="CAXLJM020000018">
    <property type="protein sequence ID" value="CAL8084686.1"/>
    <property type="molecule type" value="Genomic_DNA"/>
</dbReference>
<dbReference type="SUPFAM" id="SSF63748">
    <property type="entry name" value="Tudor/PWWP/MBT"/>
    <property type="match status" value="1"/>
</dbReference>
<dbReference type="Pfam" id="PF00439">
    <property type="entry name" value="Bromodomain"/>
    <property type="match status" value="1"/>
</dbReference>
<feature type="domain" description="CBP/p300-type HAT" evidence="14">
    <location>
        <begin position="1148"/>
        <end position="1487"/>
    </location>
</feature>
<dbReference type="InterPro" id="IPR036427">
    <property type="entry name" value="Bromodomain-like_sf"/>
</dbReference>
<feature type="region of interest" description="Disordered" evidence="10">
    <location>
        <begin position="33"/>
        <end position="71"/>
    </location>
</feature>
<keyword evidence="3" id="KW-0808">Transferase</keyword>
<dbReference type="PANTHER" id="PTHR12302">
    <property type="entry name" value="EBNA2 BINDING PROTEIN P100"/>
    <property type="match status" value="1"/>
</dbReference>
<evidence type="ECO:0000256" key="1">
    <source>
        <dbReference type="ARBA" id="ARBA00004123"/>
    </source>
</evidence>
<dbReference type="InterPro" id="IPR035437">
    <property type="entry name" value="SNase_OB-fold_sf"/>
</dbReference>
<dbReference type="Gene3D" id="2.30.30.140">
    <property type="match status" value="1"/>
</dbReference>
<keyword evidence="9" id="KW-0175">Coiled coil</keyword>
<dbReference type="Gene3D" id="1.20.920.10">
    <property type="entry name" value="Bromodomain-like"/>
    <property type="match status" value="1"/>
</dbReference>
<dbReference type="InterPro" id="IPR016071">
    <property type="entry name" value="Staphylococal_nuclease_OB-fold"/>
</dbReference>
<dbReference type="Gene3D" id="2.10.110.40">
    <property type="match status" value="1"/>
</dbReference>
<comment type="caution">
    <text evidence="15">The sequence shown here is derived from an EMBL/GenBank/DDBJ whole genome shotgun (WGS) entry which is preliminary data.</text>
</comment>
<keyword evidence="6" id="KW-0804">Transcription</keyword>
<keyword evidence="4" id="KW-0805">Transcription regulation</keyword>
<dbReference type="InterPro" id="IPR056484">
    <property type="entry name" value="PHD_P300"/>
</dbReference>
<feature type="compositionally biased region" description="Basic residues" evidence="10">
    <location>
        <begin position="1383"/>
        <end position="1395"/>
    </location>
</feature>
<evidence type="ECO:0000256" key="6">
    <source>
        <dbReference type="ARBA" id="ARBA00023163"/>
    </source>
</evidence>
<dbReference type="CDD" id="cd15802">
    <property type="entry name" value="RING_CBP-p300"/>
    <property type="match status" value="1"/>
</dbReference>
<evidence type="ECO:0000256" key="9">
    <source>
        <dbReference type="SAM" id="Coils"/>
    </source>
</evidence>
<dbReference type="SMART" id="SM00297">
    <property type="entry name" value="BROMO"/>
    <property type="match status" value="1"/>
</dbReference>
<feature type="region of interest" description="Disordered" evidence="10">
    <location>
        <begin position="1379"/>
        <end position="1399"/>
    </location>
</feature>
<dbReference type="InterPro" id="IPR010303">
    <property type="entry name" value="RING_CBP-p300"/>
</dbReference>
<dbReference type="InterPro" id="IPR002999">
    <property type="entry name" value="Tudor"/>
</dbReference>
<dbReference type="InterPro" id="IPR038547">
    <property type="entry name" value="RING_CBP-p300_sf"/>
</dbReference>
<evidence type="ECO:0000256" key="3">
    <source>
        <dbReference type="ARBA" id="ARBA00022679"/>
    </source>
</evidence>
<dbReference type="PROSITE" id="PS50830">
    <property type="entry name" value="TNASE_3"/>
    <property type="match status" value="4"/>
</dbReference>
<evidence type="ECO:0000259" key="11">
    <source>
        <dbReference type="PROSITE" id="PS50014"/>
    </source>
</evidence>
<dbReference type="PROSITE" id="PS51727">
    <property type="entry name" value="CBP_P300_HAT"/>
    <property type="match status" value="1"/>
</dbReference>
<keyword evidence="7" id="KW-0539">Nucleus</keyword>
<dbReference type="CDD" id="cd00175">
    <property type="entry name" value="SNc"/>
    <property type="match status" value="2"/>
</dbReference>
<feature type="domain" description="TNase-like" evidence="13">
    <location>
        <begin position="530"/>
        <end position="668"/>
    </location>
</feature>
<dbReference type="SUPFAM" id="SSF47370">
    <property type="entry name" value="Bromodomain"/>
    <property type="match status" value="1"/>
</dbReference>
<dbReference type="SMART" id="SM00333">
    <property type="entry name" value="TUDOR"/>
    <property type="match status" value="1"/>
</dbReference>
<feature type="domain" description="TNase-like" evidence="13">
    <location>
        <begin position="15"/>
        <end position="162"/>
    </location>
</feature>
<evidence type="ECO:0000256" key="4">
    <source>
        <dbReference type="ARBA" id="ARBA00023015"/>
    </source>
</evidence>
<reference evidence="15 16" key="1">
    <citation type="submission" date="2024-08" db="EMBL/GenBank/DDBJ databases">
        <authorList>
            <person name="Cucini C."/>
            <person name="Frati F."/>
        </authorList>
    </citation>
    <scope>NUCLEOTIDE SEQUENCE [LARGE SCALE GENOMIC DNA]</scope>
</reference>
<dbReference type="InterPro" id="IPR013083">
    <property type="entry name" value="Znf_RING/FYVE/PHD"/>
</dbReference>
<sequence>MSTANTPAAPAQPPQLFKGIVKQALSGDSIIIRGQPKGGPPPERQLNFSNITAPRLARRPGGLAGKADEGKDEPCAWEAREFLRKKVVGKEVTFVVDYKMPASGREYGTVYLGKDTETGENVTEDIVREGFASVRKEGKSDVTKLIELEEQAKSAGRGRWAADSEKHIRDIVWQVENPRQLLNKFGRKPVSAVVEHVRDGSTVRVFLVPSFNYITLMMSGIRCPGVKLDQDGKPDPASKEPFSEEAKFFTESRLLQRDVEIILESVSNENLVGSIIHPNVNIAELLLKCGFARCINIGLCSMGFVTGGAEKLRAAERYAKEKKLRIWKDYTVSAANNTTASLKAKDKEFVGTVTECVNADALVVRLADGSLKKIFLASIRPPRPSEQGGEKDDKEKPKDKPVRPLYDIPFMYEAREYLRKKLIGKKIQVSVDYIQPASQTFPEKICCTVKHEGANLAEALISKGYATVVRYRQDDDQRASEYDALLAAGAKAQKGLKGLHGKDIPVHHVVDLSGDAAKSKLFLPYLQRAGKMSAIVEYVASGSRMRLYLPRETTLIAFLFSGISCPRAGRAAGGPDGVAVEGEPFGEEALAFTKDLCHQREVEIEVNSINMAGYFIGFLFIENKNLSVALVEEGLATVHFSAERTQYNRPLQIAEGNAKARRAKIWQNYEDTKDEIKPEDDKAERKVDQKPVVVTEITPELHVFVQYTDDGDKLEALMNDLRRELNEKPPLTGAYTPKKGDFCSARYSRDGQWYRARVEKTLPDGKVVVVFMNGRKATVKASECASRPAIPTLAVPPFAKEYALACVNLPTDEDMVADALYTLRQYTNDGVFLLNVEYKASGVDYITLADKTSKEDIAQNLVKEGLLLVDNRKERRLQKLVRDYQEAEKEAKAKKVNIWKPKRPQSQNRLVFETSKLRKYLGPVLHRLERHEHSGPFLQPVDAEALGLADYNDIVKRPMDLSTVSNKLEAGTYTEPWEFIDDIWLMLDNAKRFNGKRTKIYKSADLLGKLFDDEIDRIMQEKMGYCCGKRLFYTPPTLFCVGKRVCIIPRDANYYSHEEQYLYCKKCFLALPGERVPLHNERQEVTGYVSKDQFDFRRNDHLEPEPLVPCRECGRLIHQICCMYLDHFWPDGFICENCRRPTFTPPVTLTAETLIKTHLSQFIESRVSNFLITRGAVEVKVNIRVVSSRDKLAQLKPRMNARFPERNGFPYRAKAIFAFLQLEGHEIAFFGMHVQEYGSDCPFPNNRKVYIGYLDSVQYFRPRELRSAVYREILLGYLDFVRQRGFHTVHIWACPPGNAGDYIFPCHPSEQKIPQPGRLQEWYKGIFQKGKEDKIVIEFKNLHKYIVDEGLNPVEDLPYFEGDFWPMILEDSLKDIDKEEEKKKKKPKKKSKTTARSHQLATDLPTKMINVIETEQESFLVVILNTPDTVLTLSETEDADCLLFADLMDGRDSLLSVAMERHYEFSSYRRAMFSTMLLLFELSHPEQYQNVLICSSCNLHFTNGYDLN</sequence>
<evidence type="ECO:0000256" key="2">
    <source>
        <dbReference type="ARBA" id="ARBA00013184"/>
    </source>
</evidence>
<dbReference type="PROSITE" id="PS50014">
    <property type="entry name" value="BROMODOMAIN_2"/>
    <property type="match status" value="1"/>
</dbReference>
<dbReference type="Pfam" id="PF23570">
    <property type="entry name" value="PHD_P300"/>
    <property type="match status" value="1"/>
</dbReference>
<feature type="compositionally biased region" description="Basic and acidic residues" evidence="10">
    <location>
        <begin position="388"/>
        <end position="402"/>
    </location>
</feature>
<dbReference type="PANTHER" id="PTHR12302:SF2">
    <property type="entry name" value="STAPHYLOCOCCAL NUCLEASE DOMAIN-CONTAINING PROTEIN 1"/>
    <property type="match status" value="1"/>
</dbReference>
<keyword evidence="5 8" id="KW-0103">Bromodomain</keyword>
<evidence type="ECO:0000256" key="8">
    <source>
        <dbReference type="PROSITE-ProRule" id="PRU00035"/>
    </source>
</evidence>
<feature type="domain" description="TNase-like" evidence="13">
    <location>
        <begin position="347"/>
        <end position="502"/>
    </location>
</feature>
<organism evidence="15 16">
    <name type="scientific">Orchesella dallaii</name>
    <dbReference type="NCBI Taxonomy" id="48710"/>
    <lineage>
        <taxon>Eukaryota</taxon>
        <taxon>Metazoa</taxon>
        <taxon>Ecdysozoa</taxon>
        <taxon>Arthropoda</taxon>
        <taxon>Hexapoda</taxon>
        <taxon>Collembola</taxon>
        <taxon>Entomobryomorpha</taxon>
        <taxon>Entomobryoidea</taxon>
        <taxon>Orchesellidae</taxon>
        <taxon>Orchesellinae</taxon>
        <taxon>Orchesella</taxon>
    </lineage>
</organism>
<evidence type="ECO:0000259" key="13">
    <source>
        <dbReference type="PROSITE" id="PS50830"/>
    </source>
</evidence>
<dbReference type="Proteomes" id="UP001642540">
    <property type="component" value="Unassembled WGS sequence"/>
</dbReference>
<feature type="domain" description="TNase-like" evidence="13">
    <location>
        <begin position="188"/>
        <end position="329"/>
    </location>
</feature>
<comment type="subcellular location">
    <subcellularLocation>
        <location evidence="1">Nucleus</location>
    </subcellularLocation>
</comment>
<feature type="coiled-coil region" evidence="9">
    <location>
        <begin position="870"/>
        <end position="897"/>
    </location>
</feature>
<dbReference type="InterPro" id="IPR031162">
    <property type="entry name" value="CBP_P300_HAT"/>
</dbReference>
<dbReference type="Gene3D" id="2.40.50.90">
    <property type="match status" value="5"/>
</dbReference>
<feature type="region of interest" description="Disordered" evidence="10">
    <location>
        <begin position="380"/>
        <end position="402"/>
    </location>
</feature>
<dbReference type="Pfam" id="PF08214">
    <property type="entry name" value="HAT_KAT11"/>
    <property type="match status" value="1"/>
</dbReference>
<evidence type="ECO:0000313" key="16">
    <source>
        <dbReference type="Proteomes" id="UP001642540"/>
    </source>
</evidence>
<evidence type="ECO:0000256" key="10">
    <source>
        <dbReference type="SAM" id="MobiDB-lite"/>
    </source>
</evidence>
<evidence type="ECO:0000313" key="15">
    <source>
        <dbReference type="EMBL" id="CAL8084686.1"/>
    </source>
</evidence>
<keyword evidence="16" id="KW-1185">Reference proteome</keyword>
<dbReference type="CDD" id="cd15557">
    <property type="entry name" value="PHD_CBP_p300"/>
    <property type="match status" value="1"/>
</dbReference>
<dbReference type="SMART" id="SM01250">
    <property type="entry name" value="KAT11"/>
    <property type="match status" value="1"/>
</dbReference>
<dbReference type="PRINTS" id="PR00503">
    <property type="entry name" value="BROMODOMAIN"/>
</dbReference>
<evidence type="ECO:0000259" key="14">
    <source>
        <dbReference type="PROSITE" id="PS51727"/>
    </source>
</evidence>
<name>A0ABP1Q0K9_9HEXA</name>
<dbReference type="SMART" id="SM00318">
    <property type="entry name" value="SNc"/>
    <property type="match status" value="4"/>
</dbReference>
<dbReference type="InterPro" id="IPR001487">
    <property type="entry name" value="Bromodomain"/>
</dbReference>
<evidence type="ECO:0000259" key="12">
    <source>
        <dbReference type="PROSITE" id="PS50304"/>
    </source>
</evidence>
<gene>
    <name evidence="15" type="ORF">ODALV1_LOCUS5879</name>
</gene>
<dbReference type="Gene3D" id="3.30.40.10">
    <property type="entry name" value="Zinc/RING finger domain, C3HC4 (zinc finger)"/>
    <property type="match status" value="1"/>
</dbReference>
<proteinExistence type="predicted"/>
<feature type="domain" description="Bromo" evidence="11">
    <location>
        <begin position="929"/>
        <end position="1001"/>
    </location>
</feature>
<dbReference type="Pfam" id="PF00565">
    <property type="entry name" value="SNase"/>
    <property type="match status" value="5"/>
</dbReference>